<gene>
    <name evidence="1" type="ORF">LEA_06176</name>
</gene>
<dbReference type="EMBL" id="AJWY01004033">
    <property type="protein sequence ID" value="EKC73536.1"/>
    <property type="molecule type" value="Genomic_DNA"/>
</dbReference>
<comment type="caution">
    <text evidence="1">The sequence shown here is derived from an EMBL/GenBank/DDBJ whole genome shotgun (WGS) entry which is preliminary data.</text>
</comment>
<dbReference type="AlphaFoldDB" id="K1UPY0"/>
<organism evidence="1">
    <name type="scientific">human gut metagenome</name>
    <dbReference type="NCBI Taxonomy" id="408170"/>
    <lineage>
        <taxon>unclassified sequences</taxon>
        <taxon>metagenomes</taxon>
        <taxon>organismal metagenomes</taxon>
    </lineage>
</organism>
<accession>K1UPY0</accession>
<name>K1UPY0_9ZZZZ</name>
<protein>
    <submittedName>
        <fullName evidence="1">TraE protein</fullName>
    </submittedName>
</protein>
<reference evidence="1" key="1">
    <citation type="journal article" date="2013" name="Environ. Microbiol.">
        <title>Microbiota from the distal guts of lean and obese adolescents exhibit partial functional redundancy besides clear differences in community structure.</title>
        <authorList>
            <person name="Ferrer M."/>
            <person name="Ruiz A."/>
            <person name="Lanza F."/>
            <person name="Haange S.B."/>
            <person name="Oberbach A."/>
            <person name="Till H."/>
            <person name="Bargiela R."/>
            <person name="Campoy C."/>
            <person name="Segura M.T."/>
            <person name="Richter M."/>
            <person name="von Bergen M."/>
            <person name="Seifert J."/>
            <person name="Suarez A."/>
        </authorList>
    </citation>
    <scope>NUCLEOTIDE SEQUENCE</scope>
</reference>
<proteinExistence type="predicted"/>
<evidence type="ECO:0000313" key="1">
    <source>
        <dbReference type="EMBL" id="EKC73536.1"/>
    </source>
</evidence>
<sequence>TRTVCAALTDAHSPSALPLRTSVISWPSRKRGTAIFEHLCDLYNYVDASIHVQLSFLNRKVDPVQYAKSFEIAPQGDDFDDIRAEYTAILQKQLASGNNGIVKTKYLTFTIEADSLKTARAG</sequence>
<feature type="non-terminal residue" evidence="1">
    <location>
        <position position="1"/>
    </location>
</feature>